<keyword evidence="2" id="KW-1185">Reference proteome</keyword>
<proteinExistence type="predicted"/>
<reference evidence="2" key="1">
    <citation type="journal article" date="2019" name="Int. J. Syst. Evol. Microbiol.">
        <title>The Global Catalogue of Microorganisms (GCM) 10K type strain sequencing project: providing services to taxonomists for standard genome sequencing and annotation.</title>
        <authorList>
            <consortium name="The Broad Institute Genomics Platform"/>
            <consortium name="The Broad Institute Genome Sequencing Center for Infectious Disease"/>
            <person name="Wu L."/>
            <person name="Ma J."/>
        </authorList>
    </citation>
    <scope>NUCLEOTIDE SEQUENCE [LARGE SCALE GENOMIC DNA]</scope>
    <source>
        <strain evidence="2">JCM 6835</strain>
    </source>
</reference>
<dbReference type="Proteomes" id="UP001501666">
    <property type="component" value="Unassembled WGS sequence"/>
</dbReference>
<sequence length="158" mass="18174">MNIVVQWVRIYWTKDSRGGPGAVRRSALPEAFPLPEAEPPFVHEVLMLERDDFSPSMTVTSGLPPETKVELTEADGHLHILPVRDPPEWASNGLDLAWRPAAVTMRPRQTLRWQLNHRFTIERGWCYRLDTLNVSCGHRTAEVFLHPPTHRVDERSHL</sequence>
<dbReference type="RefSeq" id="WP_346153465.1">
    <property type="nucleotide sequence ID" value="NZ_BAAATE010000029.1"/>
</dbReference>
<organism evidence="1 2">
    <name type="scientific">Nonomuraea recticatena</name>
    <dbReference type="NCBI Taxonomy" id="46178"/>
    <lineage>
        <taxon>Bacteria</taxon>
        <taxon>Bacillati</taxon>
        <taxon>Actinomycetota</taxon>
        <taxon>Actinomycetes</taxon>
        <taxon>Streptosporangiales</taxon>
        <taxon>Streptosporangiaceae</taxon>
        <taxon>Nonomuraea</taxon>
    </lineage>
</organism>
<gene>
    <name evidence="1" type="ORF">GCM10010412_076240</name>
</gene>
<evidence type="ECO:0000313" key="2">
    <source>
        <dbReference type="Proteomes" id="UP001501666"/>
    </source>
</evidence>
<protein>
    <submittedName>
        <fullName evidence="1">Uncharacterized protein</fullName>
    </submittedName>
</protein>
<evidence type="ECO:0000313" key="1">
    <source>
        <dbReference type="EMBL" id="GAA2687946.1"/>
    </source>
</evidence>
<accession>A0ABP6FDW7</accession>
<name>A0ABP6FDW7_9ACTN</name>
<comment type="caution">
    <text evidence="1">The sequence shown here is derived from an EMBL/GenBank/DDBJ whole genome shotgun (WGS) entry which is preliminary data.</text>
</comment>
<dbReference type="EMBL" id="BAAATE010000029">
    <property type="protein sequence ID" value="GAA2687946.1"/>
    <property type="molecule type" value="Genomic_DNA"/>
</dbReference>